<feature type="signal peptide" evidence="1">
    <location>
        <begin position="1"/>
        <end position="23"/>
    </location>
</feature>
<proteinExistence type="predicted"/>
<dbReference type="eggNOG" id="ENOG5032FFW">
    <property type="taxonomic scope" value="Bacteria"/>
</dbReference>
<dbReference type="AlphaFoldDB" id="K0ER38"/>
<protein>
    <submittedName>
        <fullName evidence="2">Uncharacterized protein</fullName>
    </submittedName>
</protein>
<evidence type="ECO:0000313" key="3">
    <source>
        <dbReference type="Proteomes" id="UP000006304"/>
    </source>
</evidence>
<feature type="chain" id="PRO_5039470249" evidence="1">
    <location>
        <begin position="24"/>
        <end position="99"/>
    </location>
</feature>
<dbReference type="Proteomes" id="UP000006304">
    <property type="component" value="Chromosome"/>
</dbReference>
<keyword evidence="3" id="KW-1185">Reference proteome</keyword>
<dbReference type="EMBL" id="CP003876">
    <property type="protein sequence ID" value="AFT99483.1"/>
    <property type="molecule type" value="Genomic_DNA"/>
</dbReference>
<sequence length="99" mass="10481">MAHNNIRYAAGAVALVGAALWSAAVPATAIAQSDDPSTLMPNASRVEARTIVGQVASGSAGRYQLPDPGPYPNREECERARAKYYDPSQLECVPVRTGH</sequence>
<dbReference type="STRING" id="1133849.O3I_007605"/>
<keyword evidence="1" id="KW-0732">Signal</keyword>
<organism evidence="2 3">
    <name type="scientific">Nocardia brasiliensis (strain ATCC 700358 / HUJEG-1)</name>
    <dbReference type="NCBI Taxonomy" id="1133849"/>
    <lineage>
        <taxon>Bacteria</taxon>
        <taxon>Bacillati</taxon>
        <taxon>Actinomycetota</taxon>
        <taxon>Actinomycetes</taxon>
        <taxon>Mycobacteriales</taxon>
        <taxon>Nocardiaceae</taxon>
        <taxon>Nocardia</taxon>
    </lineage>
</organism>
<evidence type="ECO:0000256" key="1">
    <source>
        <dbReference type="SAM" id="SignalP"/>
    </source>
</evidence>
<gene>
    <name evidence="2" type="ORF">O3I_007605</name>
</gene>
<reference evidence="2 3" key="1">
    <citation type="journal article" date="2012" name="J. Bacteriol.">
        <title>Complete genome sequence of Nocardia brasiliensis HUJEG-1.</title>
        <authorList>
            <person name="Vera-Cabrera L."/>
            <person name="Ortiz-Lopez R."/>
            <person name="Elizondo-Gonzalez R."/>
            <person name="Perez-Maya A.A."/>
            <person name="Ocampo-Candiani J."/>
        </authorList>
    </citation>
    <scope>NUCLEOTIDE SEQUENCE [LARGE SCALE GENOMIC DNA]</scope>
    <source>
        <strain evidence="3">ATCC 700358</strain>
    </source>
</reference>
<accession>K0ER38</accession>
<evidence type="ECO:0000313" key="2">
    <source>
        <dbReference type="EMBL" id="AFT99483.1"/>
    </source>
</evidence>
<name>K0ER38_NOCB7</name>
<dbReference type="HOGENOM" id="CLU_2317416_0_0_11"/>
<dbReference type="KEGG" id="nbr:O3I_007605"/>